<dbReference type="EMBL" id="JAWDGP010007774">
    <property type="protein sequence ID" value="KAK3705122.1"/>
    <property type="molecule type" value="Genomic_DNA"/>
</dbReference>
<feature type="signal peptide" evidence="2">
    <location>
        <begin position="1"/>
        <end position="18"/>
    </location>
</feature>
<dbReference type="AlphaFoldDB" id="A0AAE1CKJ7"/>
<proteinExistence type="predicted"/>
<sequence length="370" mass="39632">MYVVLYLLVLCNCRGTRPGYPNGSNKFPATTTTKTNSNCQDTVSKTTTAEASTVDSAVSETTTAEASAVDTAVSETTTAEASTVDRAISETTTAEASTVDTAVSETTTAEASTEAADAMIASTESTNSDAITAELSKVQDTTTEASAIEATTIGTNCLMTVSTMTSVIGVPKSEACSSMKGNIISCSIQCSSFPLCKLFFVQNCDPSGKCTCIYCNAMSAMFSHSTFRFYLNTKELRGTNSHRVDLPGGLVIGQPVMVKVALESPVTALMFESSTAEEAFEAKFDFYSDKLFTNWKENSQWGTRNHSTPHFDFTDGQEISVFYIVTSAELKLYIDTVLFRTVAHGNQIANFARFVVNSDNAGATIISLQR</sequence>
<organism evidence="3 4">
    <name type="scientific">Elysia crispata</name>
    <name type="common">lettuce slug</name>
    <dbReference type="NCBI Taxonomy" id="231223"/>
    <lineage>
        <taxon>Eukaryota</taxon>
        <taxon>Metazoa</taxon>
        <taxon>Spiralia</taxon>
        <taxon>Lophotrochozoa</taxon>
        <taxon>Mollusca</taxon>
        <taxon>Gastropoda</taxon>
        <taxon>Heterobranchia</taxon>
        <taxon>Euthyneura</taxon>
        <taxon>Panpulmonata</taxon>
        <taxon>Sacoglossa</taxon>
        <taxon>Placobranchoidea</taxon>
        <taxon>Plakobranchidae</taxon>
        <taxon>Elysia</taxon>
    </lineage>
</organism>
<name>A0AAE1CKJ7_9GAST</name>
<reference evidence="3" key="1">
    <citation type="journal article" date="2023" name="G3 (Bethesda)">
        <title>A reference genome for the long-term kleptoplast-retaining sea slug Elysia crispata morphotype clarki.</title>
        <authorList>
            <person name="Eastman K.E."/>
            <person name="Pendleton A.L."/>
            <person name="Shaikh M.A."/>
            <person name="Suttiyut T."/>
            <person name="Ogas R."/>
            <person name="Tomko P."/>
            <person name="Gavelis G."/>
            <person name="Widhalm J.R."/>
            <person name="Wisecaver J.H."/>
        </authorList>
    </citation>
    <scope>NUCLEOTIDE SEQUENCE</scope>
    <source>
        <strain evidence="3">ECLA1</strain>
    </source>
</reference>
<keyword evidence="4" id="KW-1185">Reference proteome</keyword>
<accession>A0AAE1CKJ7</accession>
<evidence type="ECO:0000313" key="3">
    <source>
        <dbReference type="EMBL" id="KAK3705122.1"/>
    </source>
</evidence>
<dbReference type="Gene3D" id="2.60.120.200">
    <property type="match status" value="1"/>
</dbReference>
<gene>
    <name evidence="3" type="ORF">RRG08_005513</name>
</gene>
<keyword evidence="2" id="KW-0732">Signal</keyword>
<evidence type="ECO:0008006" key="5">
    <source>
        <dbReference type="Google" id="ProtNLM"/>
    </source>
</evidence>
<evidence type="ECO:0000256" key="2">
    <source>
        <dbReference type="SAM" id="SignalP"/>
    </source>
</evidence>
<evidence type="ECO:0000313" key="4">
    <source>
        <dbReference type="Proteomes" id="UP001283361"/>
    </source>
</evidence>
<evidence type="ECO:0000256" key="1">
    <source>
        <dbReference type="SAM" id="MobiDB-lite"/>
    </source>
</evidence>
<protein>
    <recommendedName>
        <fullName evidence="5">Galectin</fullName>
    </recommendedName>
</protein>
<feature type="region of interest" description="Disordered" evidence="1">
    <location>
        <begin position="74"/>
        <end position="114"/>
    </location>
</feature>
<feature type="chain" id="PRO_5042174438" description="Galectin" evidence="2">
    <location>
        <begin position="19"/>
        <end position="370"/>
    </location>
</feature>
<dbReference type="Proteomes" id="UP001283361">
    <property type="component" value="Unassembled WGS sequence"/>
</dbReference>
<comment type="caution">
    <text evidence="3">The sequence shown here is derived from an EMBL/GenBank/DDBJ whole genome shotgun (WGS) entry which is preliminary data.</text>
</comment>